<feature type="compositionally biased region" description="Acidic residues" evidence="2">
    <location>
        <begin position="50"/>
        <end position="66"/>
    </location>
</feature>
<feature type="coiled-coil region" evidence="1">
    <location>
        <begin position="331"/>
        <end position="365"/>
    </location>
</feature>
<dbReference type="Proteomes" id="UP000634136">
    <property type="component" value="Unassembled WGS sequence"/>
</dbReference>
<dbReference type="AlphaFoldDB" id="A0A834SCB4"/>
<dbReference type="EMBL" id="JAAIUW010000387">
    <property type="protein sequence ID" value="KAF7800457.1"/>
    <property type="molecule type" value="Genomic_DNA"/>
</dbReference>
<sequence>MDARSCGNDPIQDMVHDAFGYHPNDETMDEVGDTSEVQPTHDDQEVSFEVNDDDDQEDPIPEEENESSNSTRTRWLVEVIDNEGTVKYEQLSIQDVWAFPLGTRVVVPFNELNQHIGNAGGLLSSFLGIIGRNFRWLPLSYKNSRDVPNDYKNEVYHNQIQEKFVVNDDAHKHNILKSVSKTWKDGRAKLYHFINRDKTLTKEEVIAKVSDGISREHWTSFVDYRMSAKTMETERGGPVSRGDVWIATHKKSNGLAINAKAKNVIDKILSYESSGNSSYEVSQFDSLAMALGSQERSGRVRGMGLGPTPSQVFGVYARPHHGGTRSTDPSYSELQNELARMRKAMDESEERNRRMEAKMVENDERNRRMEATIAMLLERFGGQLPSEQAGLQNNEANPRTKK</sequence>
<dbReference type="InterPro" id="IPR004252">
    <property type="entry name" value="Probable_transposase_24"/>
</dbReference>
<organism evidence="3 4">
    <name type="scientific">Senna tora</name>
    <dbReference type="NCBI Taxonomy" id="362788"/>
    <lineage>
        <taxon>Eukaryota</taxon>
        <taxon>Viridiplantae</taxon>
        <taxon>Streptophyta</taxon>
        <taxon>Embryophyta</taxon>
        <taxon>Tracheophyta</taxon>
        <taxon>Spermatophyta</taxon>
        <taxon>Magnoliopsida</taxon>
        <taxon>eudicotyledons</taxon>
        <taxon>Gunneridae</taxon>
        <taxon>Pentapetalae</taxon>
        <taxon>rosids</taxon>
        <taxon>fabids</taxon>
        <taxon>Fabales</taxon>
        <taxon>Fabaceae</taxon>
        <taxon>Caesalpinioideae</taxon>
        <taxon>Cassia clade</taxon>
        <taxon>Senna</taxon>
    </lineage>
</organism>
<dbReference type="Pfam" id="PF03004">
    <property type="entry name" value="Transposase_24"/>
    <property type="match status" value="1"/>
</dbReference>
<evidence type="ECO:0008006" key="5">
    <source>
        <dbReference type="Google" id="ProtNLM"/>
    </source>
</evidence>
<dbReference type="PANTHER" id="PTHR33144">
    <property type="entry name" value="OS10G0409366 PROTEIN-RELATED"/>
    <property type="match status" value="1"/>
</dbReference>
<evidence type="ECO:0000313" key="3">
    <source>
        <dbReference type="EMBL" id="KAF7800457.1"/>
    </source>
</evidence>
<gene>
    <name evidence="3" type="ORF">G2W53_045129</name>
</gene>
<feature type="region of interest" description="Disordered" evidence="2">
    <location>
        <begin position="381"/>
        <end position="402"/>
    </location>
</feature>
<protein>
    <recommendedName>
        <fullName evidence="5">Transposase</fullName>
    </recommendedName>
</protein>
<proteinExistence type="predicted"/>
<keyword evidence="4" id="KW-1185">Reference proteome</keyword>
<name>A0A834SCB4_9FABA</name>
<evidence type="ECO:0000256" key="1">
    <source>
        <dbReference type="SAM" id="Coils"/>
    </source>
</evidence>
<feature type="compositionally biased region" description="Polar residues" evidence="2">
    <location>
        <begin position="385"/>
        <end position="402"/>
    </location>
</feature>
<dbReference type="OrthoDB" id="1913335at2759"/>
<accession>A0A834SCB4</accession>
<dbReference type="PANTHER" id="PTHR33144:SF45">
    <property type="entry name" value="TRANSPOSASE TNP1_EN_SPM-LIKE DOMAIN-CONTAINING PROTEIN"/>
    <property type="match status" value="1"/>
</dbReference>
<evidence type="ECO:0000256" key="2">
    <source>
        <dbReference type="SAM" id="MobiDB-lite"/>
    </source>
</evidence>
<evidence type="ECO:0000313" key="4">
    <source>
        <dbReference type="Proteomes" id="UP000634136"/>
    </source>
</evidence>
<reference evidence="3" key="1">
    <citation type="submission" date="2020-09" db="EMBL/GenBank/DDBJ databases">
        <title>Genome-Enabled Discovery of Anthraquinone Biosynthesis in Senna tora.</title>
        <authorList>
            <person name="Kang S.-H."/>
            <person name="Pandey R.P."/>
            <person name="Lee C.-M."/>
            <person name="Sim J.-S."/>
            <person name="Jeong J.-T."/>
            <person name="Choi B.-S."/>
            <person name="Jung M."/>
            <person name="Ginzburg D."/>
            <person name="Zhao K."/>
            <person name="Won S.Y."/>
            <person name="Oh T.-J."/>
            <person name="Yu Y."/>
            <person name="Kim N.-H."/>
            <person name="Lee O.R."/>
            <person name="Lee T.-H."/>
            <person name="Bashyal P."/>
            <person name="Kim T.-S."/>
            <person name="Lee W.-H."/>
            <person name="Kawkins C."/>
            <person name="Kim C.-K."/>
            <person name="Kim J.S."/>
            <person name="Ahn B.O."/>
            <person name="Rhee S.Y."/>
            <person name="Sohng J.K."/>
        </authorList>
    </citation>
    <scope>NUCLEOTIDE SEQUENCE</scope>
    <source>
        <tissue evidence="3">Leaf</tissue>
    </source>
</reference>
<feature type="region of interest" description="Disordered" evidence="2">
    <location>
        <begin position="1"/>
        <end position="72"/>
    </location>
</feature>
<comment type="caution">
    <text evidence="3">The sequence shown here is derived from an EMBL/GenBank/DDBJ whole genome shotgun (WGS) entry which is preliminary data.</text>
</comment>
<keyword evidence="1" id="KW-0175">Coiled coil</keyword>